<organism evidence="1 2">
    <name type="scientific">Paenibacillus filicis</name>
    <dbReference type="NCBI Taxonomy" id="669464"/>
    <lineage>
        <taxon>Bacteria</taxon>
        <taxon>Bacillati</taxon>
        <taxon>Bacillota</taxon>
        <taxon>Bacilli</taxon>
        <taxon>Bacillales</taxon>
        <taxon>Paenibacillaceae</taxon>
        <taxon>Paenibacillus</taxon>
    </lineage>
</organism>
<dbReference type="EMBL" id="JBBPCC010000016">
    <property type="protein sequence ID" value="MEK8130666.1"/>
    <property type="molecule type" value="Genomic_DNA"/>
</dbReference>
<sequence>MGSGTSKAAGGHPAFESLHGFVLTIETQLLPGLEILSEHHHEPVRVLRVPSPWQLVGVGNYAAVLIHPDRPELVVKVYAPGRPGLGDETEVYRRLGVHPAYSECLHTGAGYLVLRRLTGVRCTSA</sequence>
<keyword evidence="2" id="KW-1185">Reference proteome</keyword>
<dbReference type="RefSeq" id="WP_341417806.1">
    <property type="nucleotide sequence ID" value="NZ_JBBPCC010000016.1"/>
</dbReference>
<accession>A0ABU9DR03</accession>
<protein>
    <recommendedName>
        <fullName evidence="3">Aminoglycoside phosphotransferase domain-containing protein</fullName>
    </recommendedName>
</protein>
<reference evidence="1 2" key="1">
    <citation type="submission" date="2024-04" db="EMBL/GenBank/DDBJ databases">
        <title>draft genome sequnece of Paenibacillus filicis.</title>
        <authorList>
            <person name="Kim D.-U."/>
        </authorList>
    </citation>
    <scope>NUCLEOTIDE SEQUENCE [LARGE SCALE GENOMIC DNA]</scope>
    <source>
        <strain evidence="1 2">KACC14197</strain>
    </source>
</reference>
<dbReference type="Proteomes" id="UP001469365">
    <property type="component" value="Unassembled WGS sequence"/>
</dbReference>
<proteinExistence type="predicted"/>
<gene>
    <name evidence="1" type="ORF">WMW72_22420</name>
</gene>
<evidence type="ECO:0000313" key="1">
    <source>
        <dbReference type="EMBL" id="MEK8130666.1"/>
    </source>
</evidence>
<evidence type="ECO:0000313" key="2">
    <source>
        <dbReference type="Proteomes" id="UP001469365"/>
    </source>
</evidence>
<name>A0ABU9DR03_9BACL</name>
<evidence type="ECO:0008006" key="3">
    <source>
        <dbReference type="Google" id="ProtNLM"/>
    </source>
</evidence>
<comment type="caution">
    <text evidence="1">The sequence shown here is derived from an EMBL/GenBank/DDBJ whole genome shotgun (WGS) entry which is preliminary data.</text>
</comment>